<dbReference type="SUPFAM" id="SSF54423">
    <property type="entry name" value="DsbC/DsbG N-terminal domain-like"/>
    <property type="match status" value="1"/>
</dbReference>
<dbReference type="InterPro" id="IPR009094">
    <property type="entry name" value="DiS-bond_isomerase_DsbC/G_N_sf"/>
</dbReference>
<dbReference type="CDD" id="cd03020">
    <property type="entry name" value="DsbA_DsbC_DsbG"/>
    <property type="match status" value="1"/>
</dbReference>
<gene>
    <name evidence="10" type="ORF">BGC07_16665</name>
</gene>
<evidence type="ECO:0000256" key="5">
    <source>
        <dbReference type="ARBA" id="ARBA00023157"/>
    </source>
</evidence>
<evidence type="ECO:0000256" key="4">
    <source>
        <dbReference type="ARBA" id="ARBA00022764"/>
    </source>
</evidence>
<evidence type="ECO:0000256" key="3">
    <source>
        <dbReference type="ARBA" id="ARBA00022729"/>
    </source>
</evidence>
<keyword evidence="4 7" id="KW-0574">Periplasm</keyword>
<dbReference type="PANTHER" id="PTHR35272">
    <property type="entry name" value="THIOL:DISULFIDE INTERCHANGE PROTEIN DSBC-RELATED"/>
    <property type="match status" value="1"/>
</dbReference>
<dbReference type="Pfam" id="PF13098">
    <property type="entry name" value="Thioredoxin_2"/>
    <property type="match status" value="1"/>
</dbReference>
<dbReference type="InterPro" id="IPR012336">
    <property type="entry name" value="Thioredoxin-like_fold"/>
</dbReference>
<organism evidence="10 11">
    <name type="scientific">Piscirickettsia litoralis</name>
    <dbReference type="NCBI Taxonomy" id="1891921"/>
    <lineage>
        <taxon>Bacteria</taxon>
        <taxon>Pseudomonadati</taxon>
        <taxon>Pseudomonadota</taxon>
        <taxon>Gammaproteobacteria</taxon>
        <taxon>Thiotrichales</taxon>
        <taxon>Piscirickettsiaceae</taxon>
        <taxon>Piscirickettsia</taxon>
    </lineage>
</organism>
<evidence type="ECO:0000313" key="11">
    <source>
        <dbReference type="Proteomes" id="UP000094329"/>
    </source>
</evidence>
<feature type="signal peptide" evidence="7">
    <location>
        <begin position="1"/>
        <end position="20"/>
    </location>
</feature>
<dbReference type="InterPro" id="IPR036249">
    <property type="entry name" value="Thioredoxin-like_sf"/>
</dbReference>
<dbReference type="PANTHER" id="PTHR35272:SF3">
    <property type="entry name" value="THIOL:DISULFIDE INTERCHANGE PROTEIN DSBC"/>
    <property type="match status" value="1"/>
</dbReference>
<protein>
    <recommendedName>
        <fullName evidence="7">Thiol:disulfide interchange protein</fullName>
    </recommendedName>
</protein>
<evidence type="ECO:0000259" key="9">
    <source>
        <dbReference type="Pfam" id="PF13098"/>
    </source>
</evidence>
<evidence type="ECO:0000256" key="6">
    <source>
        <dbReference type="ARBA" id="ARBA00023284"/>
    </source>
</evidence>
<dbReference type="InterPro" id="IPR018950">
    <property type="entry name" value="DiS-bond_isomerase_DsbC/G_N"/>
</dbReference>
<comment type="subcellular location">
    <subcellularLocation>
        <location evidence="1 7">Periplasm</location>
    </subcellularLocation>
</comment>
<dbReference type="EMBL" id="MDTU01000003">
    <property type="protein sequence ID" value="ODN41399.1"/>
    <property type="molecule type" value="Genomic_DNA"/>
</dbReference>
<keyword evidence="6 7" id="KW-0676">Redox-active center</keyword>
<keyword evidence="3 7" id="KW-0732">Signal</keyword>
<accession>A0ABX3A5K7</accession>
<feature type="domain" description="Disulphide bond isomerase DsbC/G N-terminal" evidence="8">
    <location>
        <begin position="23"/>
        <end position="68"/>
    </location>
</feature>
<sequence>MLKKLMAFTLTTLISAQVFAEAPAKINHIFTLPIKSMKVVDSNGELYFMSENGRYVFRGELFDAWYRKEIDNVKDLQQTANRLDFSKMGIKLDGLATLTLGHGPKKATLFVDPRCPYCHGVLKDAQHLVNDYTFTVVPVPALGDKSNQLDKVLACTANKKKALEALINEKIDQLPQSKKDCDLSAYNKTLVTAQVLGINGVPVVIAPDGRMMRGRPLNLKRFLEA</sequence>
<comment type="function">
    <text evidence="7">Required for disulfide bond formation in some periplasmic proteins. Acts by transferring its disulfide bond to other proteins and is reduced in the process.</text>
</comment>
<evidence type="ECO:0000313" key="10">
    <source>
        <dbReference type="EMBL" id="ODN41399.1"/>
    </source>
</evidence>
<dbReference type="Gene3D" id="3.40.30.10">
    <property type="entry name" value="Glutaredoxin"/>
    <property type="match status" value="1"/>
</dbReference>
<name>A0ABX3A5K7_9GAMM</name>
<dbReference type="SUPFAM" id="SSF52833">
    <property type="entry name" value="Thioredoxin-like"/>
    <property type="match status" value="1"/>
</dbReference>
<feature type="domain" description="Thioredoxin-like fold" evidence="9">
    <location>
        <begin position="101"/>
        <end position="214"/>
    </location>
</feature>
<feature type="chain" id="PRO_5044975617" description="Thiol:disulfide interchange protein" evidence="7">
    <location>
        <begin position="21"/>
        <end position="225"/>
    </location>
</feature>
<dbReference type="Gene3D" id="3.10.450.70">
    <property type="entry name" value="Disulphide bond isomerase, DsbC/G, N-terminal"/>
    <property type="match status" value="1"/>
</dbReference>
<keyword evidence="11" id="KW-1185">Reference proteome</keyword>
<dbReference type="Proteomes" id="UP000094329">
    <property type="component" value="Unassembled WGS sequence"/>
</dbReference>
<comment type="similarity">
    <text evidence="2 7">Belongs to the thioredoxin family. DsbC subfamily.</text>
</comment>
<keyword evidence="5" id="KW-1015">Disulfide bond</keyword>
<evidence type="ECO:0000256" key="7">
    <source>
        <dbReference type="RuleBase" id="RU364038"/>
    </source>
</evidence>
<evidence type="ECO:0000256" key="1">
    <source>
        <dbReference type="ARBA" id="ARBA00004418"/>
    </source>
</evidence>
<dbReference type="RefSeq" id="WP_069314192.1">
    <property type="nucleotide sequence ID" value="NZ_MDTU01000003.1"/>
</dbReference>
<dbReference type="Pfam" id="PF10411">
    <property type="entry name" value="DsbC_N"/>
    <property type="match status" value="1"/>
</dbReference>
<reference evidence="10 11" key="1">
    <citation type="submission" date="2016-08" db="EMBL/GenBank/DDBJ databases">
        <title>Draft genome sequence of Candidatus Piscirickettsia litoralis, from seawater.</title>
        <authorList>
            <person name="Wan X."/>
            <person name="Lee A.J."/>
            <person name="Hou S."/>
            <person name="Donachie S.P."/>
        </authorList>
    </citation>
    <scope>NUCLEOTIDE SEQUENCE [LARGE SCALE GENOMIC DNA]</scope>
    <source>
        <strain evidence="10 11">Y2</strain>
    </source>
</reference>
<proteinExistence type="inferred from homology"/>
<comment type="caution">
    <text evidence="10">The sequence shown here is derived from an EMBL/GenBank/DDBJ whole genome shotgun (WGS) entry which is preliminary data.</text>
</comment>
<evidence type="ECO:0000256" key="2">
    <source>
        <dbReference type="ARBA" id="ARBA00009813"/>
    </source>
</evidence>
<evidence type="ECO:0000259" key="8">
    <source>
        <dbReference type="Pfam" id="PF10411"/>
    </source>
</evidence>
<dbReference type="InterPro" id="IPR051470">
    <property type="entry name" value="Thiol:disulfide_interchange"/>
</dbReference>
<dbReference type="InterPro" id="IPR033954">
    <property type="entry name" value="DiS-bond_Isoase_DsbC/G"/>
</dbReference>